<dbReference type="InterPro" id="IPR011453">
    <property type="entry name" value="DUF1559"/>
</dbReference>
<dbReference type="AlphaFoldDB" id="A0A6P2D4Q3"/>
<dbReference type="SUPFAM" id="SSF54523">
    <property type="entry name" value="Pili subunits"/>
    <property type="match status" value="1"/>
</dbReference>
<gene>
    <name evidence="3" type="ORF">SOIL9_14330</name>
</gene>
<proteinExistence type="predicted"/>
<dbReference type="Pfam" id="PF07963">
    <property type="entry name" value="N_methyl"/>
    <property type="match status" value="1"/>
</dbReference>
<dbReference type="Proteomes" id="UP000464178">
    <property type="component" value="Chromosome"/>
</dbReference>
<dbReference type="InterPro" id="IPR045584">
    <property type="entry name" value="Pilin-like"/>
</dbReference>
<evidence type="ECO:0000259" key="2">
    <source>
        <dbReference type="Pfam" id="PF07596"/>
    </source>
</evidence>
<name>A0A6P2D4Q3_9BACT</name>
<evidence type="ECO:0000313" key="4">
    <source>
        <dbReference type="Proteomes" id="UP000464178"/>
    </source>
</evidence>
<dbReference type="PROSITE" id="PS00409">
    <property type="entry name" value="PROKAR_NTER_METHYL"/>
    <property type="match status" value="1"/>
</dbReference>
<dbReference type="InterPro" id="IPR012902">
    <property type="entry name" value="N_methyl_site"/>
</dbReference>
<dbReference type="KEGG" id="gms:SOIL9_14330"/>
<keyword evidence="1" id="KW-1133">Transmembrane helix</keyword>
<evidence type="ECO:0000313" key="3">
    <source>
        <dbReference type="EMBL" id="VTR96281.1"/>
    </source>
</evidence>
<keyword evidence="1" id="KW-0812">Transmembrane</keyword>
<feature type="transmembrane region" description="Helical" evidence="1">
    <location>
        <begin position="6"/>
        <end position="29"/>
    </location>
</feature>
<dbReference type="RefSeq" id="WP_162670590.1">
    <property type="nucleotide sequence ID" value="NZ_LR593886.1"/>
</dbReference>
<keyword evidence="4" id="KW-1185">Reference proteome</keyword>
<accession>A0A6P2D4Q3</accession>
<dbReference type="PANTHER" id="PTHR30093:SF2">
    <property type="entry name" value="TYPE II SECRETION SYSTEM PROTEIN H"/>
    <property type="match status" value="1"/>
</dbReference>
<dbReference type="EMBL" id="LR593886">
    <property type="protein sequence ID" value="VTR96281.1"/>
    <property type="molecule type" value="Genomic_DNA"/>
</dbReference>
<organism evidence="3 4">
    <name type="scientific">Gemmata massiliana</name>
    <dbReference type="NCBI Taxonomy" id="1210884"/>
    <lineage>
        <taxon>Bacteria</taxon>
        <taxon>Pseudomonadati</taxon>
        <taxon>Planctomycetota</taxon>
        <taxon>Planctomycetia</taxon>
        <taxon>Gemmatales</taxon>
        <taxon>Gemmataceae</taxon>
        <taxon>Gemmata</taxon>
    </lineage>
</organism>
<dbReference type="PANTHER" id="PTHR30093">
    <property type="entry name" value="GENERAL SECRETION PATHWAY PROTEIN G"/>
    <property type="match status" value="1"/>
</dbReference>
<evidence type="ECO:0000256" key="1">
    <source>
        <dbReference type="SAM" id="Phobius"/>
    </source>
</evidence>
<feature type="domain" description="DUF1559" evidence="2">
    <location>
        <begin position="30"/>
        <end position="308"/>
    </location>
</feature>
<reference evidence="3 4" key="1">
    <citation type="submission" date="2019-05" db="EMBL/GenBank/DDBJ databases">
        <authorList>
            <consortium name="Science for Life Laboratories"/>
        </authorList>
    </citation>
    <scope>NUCLEOTIDE SEQUENCE [LARGE SCALE GENOMIC DNA]</scope>
    <source>
        <strain evidence="3">Soil9</strain>
    </source>
</reference>
<dbReference type="InterPro" id="IPR027558">
    <property type="entry name" value="Pre_pil_HX9DG_C"/>
</dbReference>
<dbReference type="NCBIfam" id="TIGR02532">
    <property type="entry name" value="IV_pilin_GFxxxE"/>
    <property type="match status" value="1"/>
</dbReference>
<sequence>MRRRGFTLIELLVVIAIIAILIGLLLPAVQKVRDAAARMSCSNNLKQVGLASHNFVSANGKFPDGAWATGIAYSNNDLSRLLPYFEQDNIAKIYNYTQAWYGDAANVTATSNRIKSLMCPSDPQVLGKPGTSEPMGLTSYHGNSGIWYDRSGKDGMFDDLLNTGRKIEGVTDGTSNTALYAEVTAGYLSGGGGGKKGGDCFETTTSQPYQALTWAQLQAGRAEILSRDYKTASLAGGWSPAWSYKGYPYVEGSPWRTWYNHLLPPNSPCWRPGDWWAIVVPASSYHTGGANVCMADGSVRFVRDAVDPDAWMSYGSRAGGEVGGSLD</sequence>
<keyword evidence="1" id="KW-0472">Membrane</keyword>
<protein>
    <recommendedName>
        <fullName evidence="2">DUF1559 domain-containing protein</fullName>
    </recommendedName>
</protein>
<dbReference type="NCBIfam" id="TIGR04294">
    <property type="entry name" value="pre_pil_HX9DG"/>
    <property type="match status" value="1"/>
</dbReference>
<dbReference type="Gene3D" id="3.30.700.10">
    <property type="entry name" value="Glycoprotein, Type 4 Pilin"/>
    <property type="match status" value="1"/>
</dbReference>
<dbReference type="Pfam" id="PF07596">
    <property type="entry name" value="SBP_bac_10"/>
    <property type="match status" value="1"/>
</dbReference>